<name>A0A8H7W5C9_9HELO</name>
<sequence length="139" mass="15996">MATLDRSPTKTHSEPLLLPFYPRTREQRQLRDLYKQVYDQKCAAGEATEQTALLEAMPAWAREKVELYAREQEQERNLVMEYESSRAKLAQGLSNGNTFAAHFEELSKSKYASQPKKVIKLPLTADELDEDSNRRDTTS</sequence>
<organism evidence="1 2">
    <name type="scientific">Cadophora malorum</name>
    <dbReference type="NCBI Taxonomy" id="108018"/>
    <lineage>
        <taxon>Eukaryota</taxon>
        <taxon>Fungi</taxon>
        <taxon>Dikarya</taxon>
        <taxon>Ascomycota</taxon>
        <taxon>Pezizomycotina</taxon>
        <taxon>Leotiomycetes</taxon>
        <taxon>Helotiales</taxon>
        <taxon>Ploettnerulaceae</taxon>
        <taxon>Cadophora</taxon>
    </lineage>
</organism>
<dbReference type="AlphaFoldDB" id="A0A8H7W5C9"/>
<evidence type="ECO:0000313" key="2">
    <source>
        <dbReference type="Proteomes" id="UP000664132"/>
    </source>
</evidence>
<dbReference type="OrthoDB" id="10499830at2759"/>
<protein>
    <submittedName>
        <fullName evidence="1">Uncharacterized protein</fullName>
    </submittedName>
</protein>
<dbReference type="Proteomes" id="UP000664132">
    <property type="component" value="Unassembled WGS sequence"/>
</dbReference>
<gene>
    <name evidence="1" type="ORF">IFR04_010935</name>
</gene>
<dbReference type="EMBL" id="JAFJYH010000203">
    <property type="protein sequence ID" value="KAG4415917.1"/>
    <property type="molecule type" value="Genomic_DNA"/>
</dbReference>
<proteinExistence type="predicted"/>
<comment type="caution">
    <text evidence="1">The sequence shown here is derived from an EMBL/GenBank/DDBJ whole genome shotgun (WGS) entry which is preliminary data.</text>
</comment>
<reference evidence="1" key="1">
    <citation type="submission" date="2021-02" db="EMBL/GenBank/DDBJ databases">
        <title>Genome sequence Cadophora malorum strain M34.</title>
        <authorList>
            <person name="Stefanovic E."/>
            <person name="Vu D."/>
            <person name="Scully C."/>
            <person name="Dijksterhuis J."/>
            <person name="Roader J."/>
            <person name="Houbraken J."/>
        </authorList>
    </citation>
    <scope>NUCLEOTIDE SEQUENCE</scope>
    <source>
        <strain evidence="1">M34</strain>
    </source>
</reference>
<accession>A0A8H7W5C9</accession>
<evidence type="ECO:0000313" key="1">
    <source>
        <dbReference type="EMBL" id="KAG4415917.1"/>
    </source>
</evidence>
<keyword evidence="2" id="KW-1185">Reference proteome</keyword>